<keyword evidence="11" id="KW-0472">Membrane</keyword>
<dbReference type="FunFam" id="3.30.70.100:FF:000038">
    <property type="entry name" value="Superoxide dismutase 1 copper chaperone"/>
    <property type="match status" value="1"/>
</dbReference>
<dbReference type="GO" id="GO:0006801">
    <property type="term" value="P:superoxide metabolic process"/>
    <property type="evidence" value="ECO:0007669"/>
    <property type="project" value="InterPro"/>
</dbReference>
<reference evidence="13" key="2">
    <citation type="submission" date="2023-05" db="EMBL/GenBank/DDBJ databases">
        <authorList>
            <consortium name="Lawrence Berkeley National Laboratory"/>
            <person name="Steindorff A."/>
            <person name="Hensen N."/>
            <person name="Bonometti L."/>
            <person name="Westerberg I."/>
            <person name="Brannstrom I.O."/>
            <person name="Guillou S."/>
            <person name="Cros-Aarteil S."/>
            <person name="Calhoun S."/>
            <person name="Haridas S."/>
            <person name="Kuo A."/>
            <person name="Mondo S."/>
            <person name="Pangilinan J."/>
            <person name="Riley R."/>
            <person name="Labutti K."/>
            <person name="Andreopoulos B."/>
            <person name="Lipzen A."/>
            <person name="Chen C."/>
            <person name="Yanf M."/>
            <person name="Daum C."/>
            <person name="Ng V."/>
            <person name="Clum A."/>
            <person name="Ohm R."/>
            <person name="Martin F."/>
            <person name="Silar P."/>
            <person name="Natvig D."/>
            <person name="Lalanne C."/>
            <person name="Gautier V."/>
            <person name="Ament-Velasquez S.L."/>
            <person name="Kruys A."/>
            <person name="Hutchinson M.I."/>
            <person name="Powell A.J."/>
            <person name="Barry K."/>
            <person name="Miller A.N."/>
            <person name="Grigoriev I.V."/>
            <person name="Debuchy R."/>
            <person name="Gladieux P."/>
            <person name="Thoren M.H."/>
            <person name="Johannesson H."/>
        </authorList>
    </citation>
    <scope>NUCLEOTIDE SEQUENCE</scope>
    <source>
        <strain evidence="13">PSN309</strain>
    </source>
</reference>
<dbReference type="EMBL" id="MU864419">
    <property type="protein sequence ID" value="KAK4186630.1"/>
    <property type="molecule type" value="Genomic_DNA"/>
</dbReference>
<dbReference type="InterPro" id="IPR036423">
    <property type="entry name" value="SOD-like_Cu/Zn_dom_sf"/>
</dbReference>
<dbReference type="GO" id="GO:0005507">
    <property type="term" value="F:copper ion binding"/>
    <property type="evidence" value="ECO:0007669"/>
    <property type="project" value="InterPro"/>
</dbReference>
<evidence type="ECO:0000256" key="7">
    <source>
        <dbReference type="ARBA" id="ARBA00022723"/>
    </source>
</evidence>
<keyword evidence="7" id="KW-0479">Metal-binding</keyword>
<dbReference type="Proteomes" id="UP001302126">
    <property type="component" value="Unassembled WGS sequence"/>
</dbReference>
<keyword evidence="11" id="KW-1133">Transmembrane helix</keyword>
<comment type="caution">
    <text evidence="13">The sequence shown here is derived from an EMBL/GenBank/DDBJ whole genome shotgun (WGS) entry which is preliminary data.</text>
</comment>
<dbReference type="PROSITE" id="PS50846">
    <property type="entry name" value="HMA_2"/>
    <property type="match status" value="1"/>
</dbReference>
<evidence type="ECO:0000313" key="13">
    <source>
        <dbReference type="EMBL" id="KAK4186630.1"/>
    </source>
</evidence>
<gene>
    <name evidence="13" type="ORF">QBC35DRAFT_500746</name>
</gene>
<evidence type="ECO:0000256" key="3">
    <source>
        <dbReference type="ARBA" id="ARBA00004496"/>
    </source>
</evidence>
<organism evidence="13 14">
    <name type="scientific">Podospora australis</name>
    <dbReference type="NCBI Taxonomy" id="1536484"/>
    <lineage>
        <taxon>Eukaryota</taxon>
        <taxon>Fungi</taxon>
        <taxon>Dikarya</taxon>
        <taxon>Ascomycota</taxon>
        <taxon>Pezizomycotina</taxon>
        <taxon>Sordariomycetes</taxon>
        <taxon>Sordariomycetidae</taxon>
        <taxon>Sordariales</taxon>
        <taxon>Podosporaceae</taxon>
        <taxon>Podospora</taxon>
    </lineage>
</organism>
<comment type="cofactor">
    <cofactor evidence="1">
        <name>Cu(2+)</name>
        <dbReference type="ChEBI" id="CHEBI:29036"/>
    </cofactor>
</comment>
<comment type="similarity">
    <text evidence="9">In the C-terminal section; belongs to the Cu-Zn superoxide dismutase family.</text>
</comment>
<evidence type="ECO:0000256" key="11">
    <source>
        <dbReference type="SAM" id="Phobius"/>
    </source>
</evidence>
<evidence type="ECO:0000256" key="4">
    <source>
        <dbReference type="ARBA" id="ARBA00010636"/>
    </source>
</evidence>
<dbReference type="InterPro" id="IPR001424">
    <property type="entry name" value="SOD_Cu_Zn_dom"/>
</dbReference>
<dbReference type="InterPro" id="IPR006121">
    <property type="entry name" value="HMA_dom"/>
</dbReference>
<evidence type="ECO:0000256" key="10">
    <source>
        <dbReference type="ARBA" id="ARBA00032899"/>
    </source>
</evidence>
<keyword evidence="14" id="KW-1185">Reference proteome</keyword>
<name>A0AAN6WR38_9PEZI</name>
<evidence type="ECO:0000313" key="14">
    <source>
        <dbReference type="Proteomes" id="UP001302126"/>
    </source>
</evidence>
<dbReference type="InterPro" id="IPR036163">
    <property type="entry name" value="HMA_dom_sf"/>
</dbReference>
<dbReference type="CDD" id="cd00371">
    <property type="entry name" value="HMA"/>
    <property type="match status" value="1"/>
</dbReference>
<dbReference type="InterPro" id="IPR024134">
    <property type="entry name" value="SOD_Cu/Zn_/chaperone"/>
</dbReference>
<evidence type="ECO:0000256" key="1">
    <source>
        <dbReference type="ARBA" id="ARBA00001973"/>
    </source>
</evidence>
<evidence type="ECO:0000259" key="12">
    <source>
        <dbReference type="PROSITE" id="PS50846"/>
    </source>
</evidence>
<comment type="function">
    <text evidence="2">Destroys radicals which are normally produced within the cells and which are toxic to biological systems.</text>
</comment>
<proteinExistence type="inferred from homology"/>
<evidence type="ECO:0000256" key="2">
    <source>
        <dbReference type="ARBA" id="ARBA00003917"/>
    </source>
</evidence>
<feature type="transmembrane region" description="Helical" evidence="11">
    <location>
        <begin position="16"/>
        <end position="34"/>
    </location>
</feature>
<keyword evidence="8" id="KW-1015">Disulfide bond</keyword>
<evidence type="ECO:0000256" key="5">
    <source>
        <dbReference type="ARBA" id="ARBA00016103"/>
    </source>
</evidence>
<dbReference type="PANTHER" id="PTHR10003">
    <property type="entry name" value="SUPEROXIDE DISMUTASE CU-ZN -RELATED"/>
    <property type="match status" value="1"/>
</dbReference>
<dbReference type="AlphaFoldDB" id="A0AAN6WR38"/>
<feature type="domain" description="HMA" evidence="12">
    <location>
        <begin position="60"/>
        <end position="123"/>
    </location>
</feature>
<dbReference type="Gene3D" id="3.30.70.100">
    <property type="match status" value="1"/>
</dbReference>
<accession>A0AAN6WR38</accession>
<dbReference type="Pfam" id="PF00080">
    <property type="entry name" value="Sod_Cu"/>
    <property type="match status" value="1"/>
</dbReference>
<evidence type="ECO:0000256" key="6">
    <source>
        <dbReference type="ARBA" id="ARBA00022490"/>
    </source>
</evidence>
<keyword evidence="11" id="KW-0812">Transmembrane</keyword>
<evidence type="ECO:0000256" key="8">
    <source>
        <dbReference type="ARBA" id="ARBA00023157"/>
    </source>
</evidence>
<dbReference type="Gene3D" id="2.60.40.200">
    <property type="entry name" value="Superoxide dismutase, copper/zinc binding domain"/>
    <property type="match status" value="1"/>
</dbReference>
<reference evidence="13" key="1">
    <citation type="journal article" date="2023" name="Mol. Phylogenet. Evol.">
        <title>Genome-scale phylogeny and comparative genomics of the fungal order Sordariales.</title>
        <authorList>
            <person name="Hensen N."/>
            <person name="Bonometti L."/>
            <person name="Westerberg I."/>
            <person name="Brannstrom I.O."/>
            <person name="Guillou S."/>
            <person name="Cros-Aarteil S."/>
            <person name="Calhoun S."/>
            <person name="Haridas S."/>
            <person name="Kuo A."/>
            <person name="Mondo S."/>
            <person name="Pangilinan J."/>
            <person name="Riley R."/>
            <person name="LaButti K."/>
            <person name="Andreopoulos B."/>
            <person name="Lipzen A."/>
            <person name="Chen C."/>
            <person name="Yan M."/>
            <person name="Daum C."/>
            <person name="Ng V."/>
            <person name="Clum A."/>
            <person name="Steindorff A."/>
            <person name="Ohm R.A."/>
            <person name="Martin F."/>
            <person name="Silar P."/>
            <person name="Natvig D.O."/>
            <person name="Lalanne C."/>
            <person name="Gautier V."/>
            <person name="Ament-Velasquez S.L."/>
            <person name="Kruys A."/>
            <person name="Hutchinson M.I."/>
            <person name="Powell A.J."/>
            <person name="Barry K."/>
            <person name="Miller A.N."/>
            <person name="Grigoriev I.V."/>
            <person name="Debuchy R."/>
            <person name="Gladieux P."/>
            <person name="Hiltunen Thoren M."/>
            <person name="Johannesson H."/>
        </authorList>
    </citation>
    <scope>NUCLEOTIDE SEQUENCE</scope>
    <source>
        <strain evidence="13">PSN309</strain>
    </source>
</reference>
<protein>
    <recommendedName>
        <fullName evidence="5">Superoxide dismutase 1 copper chaperone</fullName>
    </recommendedName>
    <alternativeName>
        <fullName evidence="10">Superoxide dismutase copper chaperone</fullName>
    </alternativeName>
</protein>
<dbReference type="SUPFAM" id="SSF55008">
    <property type="entry name" value="HMA, heavy metal-associated domain"/>
    <property type="match status" value="1"/>
</dbReference>
<dbReference type="Pfam" id="PF00403">
    <property type="entry name" value="HMA"/>
    <property type="match status" value="1"/>
</dbReference>
<keyword evidence="6" id="KW-0963">Cytoplasm</keyword>
<evidence type="ECO:0000256" key="9">
    <source>
        <dbReference type="ARBA" id="ARBA00025798"/>
    </source>
</evidence>
<comment type="similarity">
    <text evidence="4">Belongs to the CCS1 family.</text>
</comment>
<comment type="subcellular location">
    <subcellularLocation>
        <location evidence="3">Cytoplasm</location>
    </subcellularLocation>
</comment>
<dbReference type="SUPFAM" id="SSF49329">
    <property type="entry name" value="Cu,Zn superoxide dismutase-like"/>
    <property type="match status" value="1"/>
</dbReference>
<dbReference type="GO" id="GO:0005737">
    <property type="term" value="C:cytoplasm"/>
    <property type="evidence" value="ECO:0007669"/>
    <property type="project" value="UniProtKB-SubCell"/>
</dbReference>
<sequence>MQQPWATGIKFKTATASRYIFGFSFLAGASYYYSQQRWNQRFQSQLVEETGKSKMAVTTPFQTLFAVPMHCEGCAKDISGALHKLQGITKVEPNVAEQLVTVEGTAPPSAIVDAIQATGRDAILRGSGASNSAAVSILETYYHRSVEEAAKNVGTASGSWVNERLVRGLVRMVQVSPMETVIDLTIRGLSPGKYRATIREYGNLKDGVSSAGPVWSASQDRGVLGTVEIGSDGRGSAFANHPFQVWEVIGHALVVSRNDESDGKPLNNDEDTVVGIIARSAGVWDNDKTVCSCTGKTLWEERKDEVSKGML</sequence>